<keyword evidence="2 5" id="KW-0812">Transmembrane</keyword>
<reference evidence="8 9" key="1">
    <citation type="journal article" date="2019" name="Plant Biotechnol. J.">
        <title>The red bayberry genome and genetic basis of sex determination.</title>
        <authorList>
            <person name="Jia H.M."/>
            <person name="Jia H.J."/>
            <person name="Cai Q.L."/>
            <person name="Wang Y."/>
            <person name="Zhao H.B."/>
            <person name="Yang W.F."/>
            <person name="Wang G.Y."/>
            <person name="Li Y.H."/>
            <person name="Zhan D.L."/>
            <person name="Shen Y.T."/>
            <person name="Niu Q.F."/>
            <person name="Chang L."/>
            <person name="Qiu J."/>
            <person name="Zhao L."/>
            <person name="Xie H.B."/>
            <person name="Fu W.Y."/>
            <person name="Jin J."/>
            <person name="Li X.W."/>
            <person name="Jiao Y."/>
            <person name="Zhou C.C."/>
            <person name="Tu T."/>
            <person name="Chai C.Y."/>
            <person name="Gao J.L."/>
            <person name="Fan L.J."/>
            <person name="van de Weg E."/>
            <person name="Wang J.Y."/>
            <person name="Gao Z.S."/>
        </authorList>
    </citation>
    <scope>NUCLEOTIDE SEQUENCE [LARGE SCALE GENOMIC DNA]</scope>
    <source>
        <tissue evidence="8">Leaves</tissue>
    </source>
</reference>
<evidence type="ECO:0000256" key="1">
    <source>
        <dbReference type="ARBA" id="ARBA00004141"/>
    </source>
</evidence>
<comment type="caution">
    <text evidence="8">The sequence shown here is derived from an EMBL/GenBank/DDBJ whole genome shotgun (WGS) entry which is preliminary data.</text>
</comment>
<gene>
    <name evidence="8" type="ORF">CJ030_MR1G022629</name>
</gene>
<evidence type="ECO:0000313" key="9">
    <source>
        <dbReference type="Proteomes" id="UP000516437"/>
    </source>
</evidence>
<comment type="subcellular location">
    <subcellularLocation>
        <location evidence="1">Membrane</location>
        <topology evidence="1">Multi-pass membrane protein</topology>
    </subcellularLocation>
</comment>
<dbReference type="PANTHER" id="PTHR21576">
    <property type="entry name" value="UNCHARACTERIZED NODULIN-LIKE PROTEIN"/>
    <property type="match status" value="1"/>
</dbReference>
<dbReference type="OrthoDB" id="410267at2759"/>
<accession>A0A6A1WPK4</accession>
<feature type="transmembrane region" description="Helical" evidence="5">
    <location>
        <begin position="22"/>
        <end position="41"/>
    </location>
</feature>
<feature type="transmembrane region" description="Helical" evidence="5">
    <location>
        <begin position="341"/>
        <end position="363"/>
    </location>
</feature>
<dbReference type="InterPro" id="IPR010658">
    <property type="entry name" value="Nodulin-like"/>
</dbReference>
<name>A0A6A1WPK4_9ROSI</name>
<feature type="transmembrane region" description="Helical" evidence="5">
    <location>
        <begin position="83"/>
        <end position="104"/>
    </location>
</feature>
<dbReference type="Proteomes" id="UP000516437">
    <property type="component" value="Chromosome 1"/>
</dbReference>
<feature type="transmembrane region" description="Helical" evidence="5">
    <location>
        <begin position="151"/>
        <end position="171"/>
    </location>
</feature>
<dbReference type="AlphaFoldDB" id="A0A6A1WPK4"/>
<evidence type="ECO:0000256" key="2">
    <source>
        <dbReference type="ARBA" id="ARBA00022692"/>
    </source>
</evidence>
<evidence type="ECO:0000259" key="6">
    <source>
        <dbReference type="Pfam" id="PF06813"/>
    </source>
</evidence>
<sequence>MGDGIRGGECFQFARRVVGGRWFVVFASLLIMAGAGASYIYPAFSLMVKESLGYDEDEMIVITFYKDIGTYVAIFNGLICEVIPIWLVLLIGSVLNFGSFLMLWSTVTHKIARPKAWQVGLYILIGNNAPNFTNTIALSTCIRNFPESRGVVLGLLKGLLGLCGAILTQIYKGIYVNEPTGLIMKQQMDPASEVLGERPEAISSANASSSPQEEKPKGCNCFANIFNKPERGEDHSILQAILSIDMLHIFLISICGWGTGMTAFDHFGRLGIALAKKERVVNSILSLISIWNYYGRVYSGFLSEILLIKWKISRAIMVVVVLILQAIGLLLAAYREIPGAFYVSSVTVGFALGAQIPLLLAMISELFGLKYFCTLLNCAQIMTPIAISIGHKPRNSPLQKRDNLGPYSSGGDLYKKFRDKRFSNRGDTFESLDSDTYMKFREGEKTTEIEMGQLVNPPAGNGRRQ</sequence>
<feature type="domain" description="Nodulin-like" evidence="6">
    <location>
        <begin position="21"/>
        <end position="184"/>
    </location>
</feature>
<feature type="domain" description="NFD4 C-terminal" evidence="7">
    <location>
        <begin position="247"/>
        <end position="386"/>
    </location>
</feature>
<protein>
    <submittedName>
        <fullName evidence="8">Uncharacterized protein</fullName>
    </submittedName>
</protein>
<proteinExistence type="predicted"/>
<dbReference type="SUPFAM" id="SSF103473">
    <property type="entry name" value="MFS general substrate transporter"/>
    <property type="match status" value="1"/>
</dbReference>
<dbReference type="Pfam" id="PF06813">
    <property type="entry name" value="Nodulin-like"/>
    <property type="match status" value="1"/>
</dbReference>
<dbReference type="InterPro" id="IPR056555">
    <property type="entry name" value="NFD4_C"/>
</dbReference>
<dbReference type="InterPro" id="IPR036259">
    <property type="entry name" value="MFS_trans_sf"/>
</dbReference>
<dbReference type="PANTHER" id="PTHR21576:SF29">
    <property type="entry name" value="NODULIN-LIKE DOMAIN-CONTAINING PROTEIN"/>
    <property type="match status" value="1"/>
</dbReference>
<evidence type="ECO:0000259" key="7">
    <source>
        <dbReference type="Pfam" id="PF23262"/>
    </source>
</evidence>
<dbReference type="EMBL" id="RXIC02000019">
    <property type="protein sequence ID" value="KAB1227209.1"/>
    <property type="molecule type" value="Genomic_DNA"/>
</dbReference>
<dbReference type="Pfam" id="PF23262">
    <property type="entry name" value="NFD4_C"/>
    <property type="match status" value="1"/>
</dbReference>
<organism evidence="8 9">
    <name type="scientific">Morella rubra</name>
    <name type="common">Chinese bayberry</name>
    <dbReference type="NCBI Taxonomy" id="262757"/>
    <lineage>
        <taxon>Eukaryota</taxon>
        <taxon>Viridiplantae</taxon>
        <taxon>Streptophyta</taxon>
        <taxon>Embryophyta</taxon>
        <taxon>Tracheophyta</taxon>
        <taxon>Spermatophyta</taxon>
        <taxon>Magnoliopsida</taxon>
        <taxon>eudicotyledons</taxon>
        <taxon>Gunneridae</taxon>
        <taxon>Pentapetalae</taxon>
        <taxon>rosids</taxon>
        <taxon>fabids</taxon>
        <taxon>Fagales</taxon>
        <taxon>Myricaceae</taxon>
        <taxon>Morella</taxon>
    </lineage>
</organism>
<evidence type="ECO:0000256" key="5">
    <source>
        <dbReference type="SAM" id="Phobius"/>
    </source>
</evidence>
<keyword evidence="3 5" id="KW-1133">Transmembrane helix</keyword>
<keyword evidence="4 5" id="KW-0472">Membrane</keyword>
<evidence type="ECO:0000313" key="8">
    <source>
        <dbReference type="EMBL" id="KAB1227209.1"/>
    </source>
</evidence>
<evidence type="ECO:0000256" key="3">
    <source>
        <dbReference type="ARBA" id="ARBA00022989"/>
    </source>
</evidence>
<evidence type="ECO:0000256" key="4">
    <source>
        <dbReference type="ARBA" id="ARBA00023136"/>
    </source>
</evidence>
<feature type="transmembrane region" description="Helical" evidence="5">
    <location>
        <begin position="279"/>
        <end position="295"/>
    </location>
</feature>
<feature type="transmembrane region" description="Helical" evidence="5">
    <location>
        <begin position="237"/>
        <end position="258"/>
    </location>
</feature>
<feature type="transmembrane region" description="Helical" evidence="5">
    <location>
        <begin position="315"/>
        <end position="334"/>
    </location>
</feature>
<keyword evidence="9" id="KW-1185">Reference proteome</keyword>
<dbReference type="GO" id="GO:0016020">
    <property type="term" value="C:membrane"/>
    <property type="evidence" value="ECO:0007669"/>
    <property type="project" value="UniProtKB-SubCell"/>
</dbReference>